<dbReference type="InterPro" id="IPR017896">
    <property type="entry name" value="4Fe4S_Fe-S-bd"/>
</dbReference>
<dbReference type="RefSeq" id="WP_154327596.1">
    <property type="nucleotide sequence ID" value="NZ_CP045696.1"/>
</dbReference>
<dbReference type="InterPro" id="IPR019546">
    <property type="entry name" value="TAT_signal_bac_arc"/>
</dbReference>
<protein>
    <submittedName>
        <fullName evidence="6">Twin-arginine translocation signal domain-containing protein</fullName>
    </submittedName>
</protein>
<comment type="caution">
    <text evidence="6">The sequence shown here is derived from an EMBL/GenBank/DDBJ whole genome shotgun (WGS) entry which is preliminary data.</text>
</comment>
<dbReference type="SUPFAM" id="SSF46548">
    <property type="entry name" value="alpha-helical ferredoxin"/>
    <property type="match status" value="1"/>
</dbReference>
<dbReference type="NCBIfam" id="TIGR01409">
    <property type="entry name" value="TAT_signal_seq"/>
    <property type="match status" value="1"/>
</dbReference>
<dbReference type="Pfam" id="PF13187">
    <property type="entry name" value="Fer4_9"/>
    <property type="match status" value="1"/>
</dbReference>
<name>A0A6L5X9G9_9BACT</name>
<evidence type="ECO:0000313" key="6">
    <source>
        <dbReference type="EMBL" id="MSS17000.1"/>
    </source>
</evidence>
<dbReference type="PANTHER" id="PTHR43312">
    <property type="entry name" value="D-THREO-ALDOSE 1-DEHYDROGENASE"/>
    <property type="match status" value="1"/>
</dbReference>
<organism evidence="6 7">
    <name type="scientific">Sodaliphilus pleomorphus</name>
    <dbReference type="NCBI Taxonomy" id="2606626"/>
    <lineage>
        <taxon>Bacteria</taxon>
        <taxon>Pseudomonadati</taxon>
        <taxon>Bacteroidota</taxon>
        <taxon>Bacteroidia</taxon>
        <taxon>Bacteroidales</taxon>
        <taxon>Muribaculaceae</taxon>
        <taxon>Sodaliphilus</taxon>
    </lineage>
</organism>
<dbReference type="PROSITE" id="PS51318">
    <property type="entry name" value="TAT"/>
    <property type="match status" value="1"/>
</dbReference>
<keyword evidence="2" id="KW-0408">Iron</keyword>
<dbReference type="EMBL" id="VULT01000005">
    <property type="protein sequence ID" value="MSS17000.1"/>
    <property type="molecule type" value="Genomic_DNA"/>
</dbReference>
<evidence type="ECO:0000256" key="2">
    <source>
        <dbReference type="ARBA" id="ARBA00023004"/>
    </source>
</evidence>
<evidence type="ECO:0000256" key="4">
    <source>
        <dbReference type="SAM" id="MobiDB-lite"/>
    </source>
</evidence>
<feature type="region of interest" description="Disordered" evidence="4">
    <location>
        <begin position="39"/>
        <end position="59"/>
    </location>
</feature>
<dbReference type="PROSITE" id="PS51379">
    <property type="entry name" value="4FE4S_FER_2"/>
    <property type="match status" value="1"/>
</dbReference>
<keyword evidence="3" id="KW-0411">Iron-sulfur</keyword>
<keyword evidence="1" id="KW-0479">Metal-binding</keyword>
<evidence type="ECO:0000256" key="1">
    <source>
        <dbReference type="ARBA" id="ARBA00022723"/>
    </source>
</evidence>
<dbReference type="PANTHER" id="PTHR43312:SF2">
    <property type="entry name" value="OXIDOREDUCTASE"/>
    <property type="match status" value="1"/>
</dbReference>
<dbReference type="GO" id="GO:0051536">
    <property type="term" value="F:iron-sulfur cluster binding"/>
    <property type="evidence" value="ECO:0007669"/>
    <property type="project" value="UniProtKB-KW"/>
</dbReference>
<dbReference type="GO" id="GO:0046872">
    <property type="term" value="F:metal ion binding"/>
    <property type="evidence" value="ECO:0007669"/>
    <property type="project" value="UniProtKB-KW"/>
</dbReference>
<dbReference type="PROSITE" id="PS00198">
    <property type="entry name" value="4FE4S_FER_1"/>
    <property type="match status" value="1"/>
</dbReference>
<gene>
    <name evidence="6" type="ORF">FYJ29_04370</name>
</gene>
<proteinExistence type="predicted"/>
<feature type="domain" description="4Fe-4S ferredoxin-type" evidence="5">
    <location>
        <begin position="427"/>
        <end position="456"/>
    </location>
</feature>
<dbReference type="AlphaFoldDB" id="A0A6L5X9G9"/>
<evidence type="ECO:0000259" key="5">
    <source>
        <dbReference type="PROSITE" id="PS51379"/>
    </source>
</evidence>
<dbReference type="Pfam" id="PF00248">
    <property type="entry name" value="Aldo_ket_red"/>
    <property type="match status" value="1"/>
</dbReference>
<accession>A0A6L5X9G9</accession>
<reference evidence="6 7" key="1">
    <citation type="submission" date="2019-08" db="EMBL/GenBank/DDBJ databases">
        <title>In-depth cultivation of the pig gut microbiome towards novel bacterial diversity and tailored functional studies.</title>
        <authorList>
            <person name="Wylensek D."/>
            <person name="Hitch T.C.A."/>
            <person name="Clavel T."/>
        </authorList>
    </citation>
    <scope>NUCLEOTIDE SEQUENCE [LARGE SCALE GENOMIC DNA]</scope>
    <source>
        <strain evidence="6 7">Oil-RF-744-WCA-WT-10</strain>
    </source>
</reference>
<dbReference type="Pfam" id="PF10518">
    <property type="entry name" value="TAT_signal"/>
    <property type="match status" value="1"/>
</dbReference>
<dbReference type="InterPro" id="IPR006311">
    <property type="entry name" value="TAT_signal"/>
</dbReference>
<dbReference type="Proteomes" id="UP000483362">
    <property type="component" value="Unassembled WGS sequence"/>
</dbReference>
<sequence length="472" mass="53258">METNDNNKKSKIFSRRTFLKGLGLTGAATAVPAIVSCASGGDDDGGNEPPKGKMTYRTNPKTGQKVSLLGYGMMRLPTLNSHPGERQSGTGIIDQKMVQQEVDYAIEHGVNYFDTSPAYCQGKSEAALGQALSKHKRSDYYVATKMSNFQDFDFDNSVKMFHDSLKYLKVDYIDYYLLHAVGMGANGMASLMARFIDNGLLDYLLKQRDKGTIKNLGFSYHGDIKVFDYLLSMHDKYRWDFVQIELNYLDWNHAHEINEVNTNASYLYAELEKRHIPAVVMEPLLGGRLSNLPDKIVAELKRRDPEHSVASWAFRYAGSKPNVLTALSGMTYMEHLKDNLLTYCPLKPLSQAEMTYLEEDIAKQIVNYKTVPCNDCKYCMPCPYGVDIPAIFVHYNKCLSANQVPMSKQTDTYAAARRAFLIGYDRSVPKLRQADHCIGCGQCVPHCPQRIKIPQELHRIGRYVESLKQNPA</sequence>
<dbReference type="InterPro" id="IPR017900">
    <property type="entry name" value="4Fe4S_Fe_S_CS"/>
</dbReference>
<dbReference type="InterPro" id="IPR036812">
    <property type="entry name" value="NAD(P)_OxRdtase_dom_sf"/>
</dbReference>
<dbReference type="Gene3D" id="3.20.20.100">
    <property type="entry name" value="NADP-dependent oxidoreductase domain"/>
    <property type="match status" value="1"/>
</dbReference>
<keyword evidence="7" id="KW-1185">Reference proteome</keyword>
<dbReference type="InterPro" id="IPR023210">
    <property type="entry name" value="NADP_OxRdtase_dom"/>
</dbReference>
<evidence type="ECO:0000313" key="7">
    <source>
        <dbReference type="Proteomes" id="UP000483362"/>
    </source>
</evidence>
<dbReference type="InterPro" id="IPR053135">
    <property type="entry name" value="AKR2_Oxidoreductase"/>
</dbReference>
<dbReference type="SUPFAM" id="SSF51430">
    <property type="entry name" value="NAD(P)-linked oxidoreductase"/>
    <property type="match status" value="1"/>
</dbReference>
<dbReference type="CDD" id="cd19096">
    <property type="entry name" value="AKR_Fe-S_oxidoreductase"/>
    <property type="match status" value="1"/>
</dbReference>
<evidence type="ECO:0000256" key="3">
    <source>
        <dbReference type="ARBA" id="ARBA00023014"/>
    </source>
</evidence>